<gene>
    <name evidence="2" type="ORF">MY490_13505</name>
</gene>
<keyword evidence="3" id="KW-1185">Reference proteome</keyword>
<evidence type="ECO:0000313" key="3">
    <source>
        <dbReference type="Proteomes" id="UP000830639"/>
    </source>
</evidence>
<sequence length="69" mass="8087">MKQYLGKVGATLKPASLVHRVRFIKSFFRWAHEEGKIQRKPSSKLKEPKSGLRIPKFLTEKEIEHLREA</sequence>
<reference evidence="2 3" key="1">
    <citation type="submission" date="2022-04" db="EMBL/GenBank/DDBJ databases">
        <title>Mechanism of arsenic methylation and mitigation arsenic toxicity by Bacillus sp. LH14 from an Arsenic-Contaminated Paddy Soil.</title>
        <authorList>
            <person name="Wang D."/>
        </authorList>
    </citation>
    <scope>NUCLEOTIDE SEQUENCE [LARGE SCALE GENOMIC DNA]</scope>
    <source>
        <strain evidence="2 3">LH14</strain>
    </source>
</reference>
<name>A0ABY4JG76_9BACI</name>
<dbReference type="InterPro" id="IPR010998">
    <property type="entry name" value="Integrase_recombinase_N"/>
</dbReference>
<dbReference type="Gene3D" id="1.10.150.130">
    <property type="match status" value="1"/>
</dbReference>
<dbReference type="Proteomes" id="UP000830639">
    <property type="component" value="Chromosome"/>
</dbReference>
<dbReference type="SUPFAM" id="SSF56349">
    <property type="entry name" value="DNA breaking-rejoining enzymes"/>
    <property type="match status" value="1"/>
</dbReference>
<organism evidence="2 3">
    <name type="scientific">Gottfriedia acidiceleris</name>
    <dbReference type="NCBI Taxonomy" id="371036"/>
    <lineage>
        <taxon>Bacteria</taxon>
        <taxon>Bacillati</taxon>
        <taxon>Bacillota</taxon>
        <taxon>Bacilli</taxon>
        <taxon>Bacillales</taxon>
        <taxon>Bacillaceae</taxon>
        <taxon>Gottfriedia</taxon>
    </lineage>
</organism>
<dbReference type="EMBL" id="CP096034">
    <property type="protein sequence ID" value="UPM52845.1"/>
    <property type="molecule type" value="Genomic_DNA"/>
</dbReference>
<protein>
    <recommendedName>
        <fullName evidence="4">Core-binding (CB) domain-containing protein</fullName>
    </recommendedName>
</protein>
<dbReference type="RefSeq" id="WP_248266191.1">
    <property type="nucleotide sequence ID" value="NZ_CP096034.1"/>
</dbReference>
<evidence type="ECO:0000256" key="1">
    <source>
        <dbReference type="ARBA" id="ARBA00023125"/>
    </source>
</evidence>
<proteinExistence type="predicted"/>
<evidence type="ECO:0000313" key="2">
    <source>
        <dbReference type="EMBL" id="UPM52845.1"/>
    </source>
</evidence>
<keyword evidence="1" id="KW-0238">DNA-binding</keyword>
<evidence type="ECO:0008006" key="4">
    <source>
        <dbReference type="Google" id="ProtNLM"/>
    </source>
</evidence>
<accession>A0ABY4JG76</accession>
<dbReference type="InterPro" id="IPR011010">
    <property type="entry name" value="DNA_brk_join_enz"/>
</dbReference>